<comment type="function">
    <text evidence="2">Catalyzes the hydrolysis of 5-hydroxyisourate (HIU) to 2-oxo-4-hydroxy-4-carboxy-5-ureidoimidazoline (OHCU).</text>
</comment>
<dbReference type="SUPFAM" id="SSF49472">
    <property type="entry name" value="Transthyretin (synonym: prealbumin)"/>
    <property type="match status" value="1"/>
</dbReference>
<dbReference type="GO" id="GO:0006144">
    <property type="term" value="P:purine nucleobase metabolic process"/>
    <property type="evidence" value="ECO:0007669"/>
    <property type="project" value="UniProtKB-KW"/>
</dbReference>
<dbReference type="PRINTS" id="PR00189">
    <property type="entry name" value="TRNSTHYRETIN"/>
</dbReference>
<evidence type="ECO:0000256" key="5">
    <source>
        <dbReference type="ARBA" id="ARBA00022631"/>
    </source>
</evidence>
<protein>
    <recommendedName>
        <fullName evidence="8">5-hydroxyisourate hydrolase</fullName>
        <shortName evidence="8">HIU hydrolase</shortName>
        <shortName evidence="8">HIUHase</shortName>
        <ecNumber evidence="8">3.5.2.17</ecNumber>
    </recommendedName>
</protein>
<dbReference type="InterPro" id="IPR014306">
    <property type="entry name" value="Hydroxyisourate_hydrolase"/>
</dbReference>
<comment type="catalytic activity">
    <reaction evidence="1 8">
        <text>5-hydroxyisourate + H2O = 5-hydroxy-2-oxo-4-ureido-2,5-dihydro-1H-imidazole-5-carboxylate + H(+)</text>
        <dbReference type="Rhea" id="RHEA:23736"/>
        <dbReference type="ChEBI" id="CHEBI:15377"/>
        <dbReference type="ChEBI" id="CHEBI:15378"/>
        <dbReference type="ChEBI" id="CHEBI:18072"/>
        <dbReference type="ChEBI" id="CHEBI:58639"/>
        <dbReference type="EC" id="3.5.2.17"/>
    </reaction>
</comment>
<dbReference type="Pfam" id="PF00576">
    <property type="entry name" value="Transthyretin"/>
    <property type="match status" value="1"/>
</dbReference>
<evidence type="ECO:0000259" key="9">
    <source>
        <dbReference type="SMART" id="SM00095"/>
    </source>
</evidence>
<dbReference type="PROSITE" id="PS00768">
    <property type="entry name" value="TRANSTHYRETIN_1"/>
    <property type="match status" value="1"/>
</dbReference>
<evidence type="ECO:0000256" key="4">
    <source>
        <dbReference type="ARBA" id="ARBA00011881"/>
    </source>
</evidence>
<name>A0A0G4ICX5_9ALVE</name>
<dbReference type="PANTHER" id="PTHR10395:SF7">
    <property type="entry name" value="5-HYDROXYISOURATE HYDROLASE"/>
    <property type="match status" value="1"/>
</dbReference>
<dbReference type="SMART" id="SM00095">
    <property type="entry name" value="TR_THY"/>
    <property type="match status" value="1"/>
</dbReference>
<evidence type="ECO:0000256" key="6">
    <source>
        <dbReference type="ARBA" id="ARBA00022801"/>
    </source>
</evidence>
<comment type="subunit">
    <text evidence="4 8">Homotetramer.</text>
</comment>
<feature type="binding site" evidence="7">
    <location>
        <position position="75"/>
    </location>
    <ligand>
        <name>substrate</name>
    </ligand>
</feature>
<evidence type="ECO:0000256" key="8">
    <source>
        <dbReference type="RuleBase" id="RU361270"/>
    </source>
</evidence>
<dbReference type="InterPro" id="IPR023418">
    <property type="entry name" value="Thyroxine_BS"/>
</dbReference>
<dbReference type="PANTHER" id="PTHR10395">
    <property type="entry name" value="URICASE AND TRANSTHYRETIN-RELATED"/>
    <property type="match status" value="1"/>
</dbReference>
<evidence type="ECO:0000256" key="3">
    <source>
        <dbReference type="ARBA" id="ARBA00009850"/>
    </source>
</evidence>
<dbReference type="EC" id="3.5.2.17" evidence="8"/>
<dbReference type="InterPro" id="IPR036817">
    <property type="entry name" value="Transthyretin/HIU_hydrolase_sf"/>
</dbReference>
<evidence type="ECO:0000256" key="2">
    <source>
        <dbReference type="ARBA" id="ARBA00002704"/>
    </source>
</evidence>
<dbReference type="InterPro" id="IPR023416">
    <property type="entry name" value="Transthyretin/HIU_hydrolase_d"/>
</dbReference>
<dbReference type="InterPro" id="IPR023419">
    <property type="entry name" value="Transthyretin_CS"/>
</dbReference>
<keyword evidence="5 8" id="KW-0659">Purine metabolism</keyword>
<gene>
    <name evidence="10" type="ORF">Cvel_13254</name>
</gene>
<keyword evidence="6 8" id="KW-0378">Hydrolase</keyword>
<feature type="binding site" evidence="7">
    <location>
        <position position="138"/>
    </location>
    <ligand>
        <name>substrate</name>
    </ligand>
</feature>
<organism evidence="10">
    <name type="scientific">Chromera velia CCMP2878</name>
    <dbReference type="NCBI Taxonomy" id="1169474"/>
    <lineage>
        <taxon>Eukaryota</taxon>
        <taxon>Sar</taxon>
        <taxon>Alveolata</taxon>
        <taxon>Colpodellida</taxon>
        <taxon>Chromeraceae</taxon>
        <taxon>Chromera</taxon>
    </lineage>
</organism>
<comment type="similarity">
    <text evidence="3 8">Belongs to the transthyretin family. 5-hydroxyisourate hydrolase subfamily.</text>
</comment>
<dbReference type="Gene3D" id="2.60.40.180">
    <property type="entry name" value="Transthyretin/hydroxyisourate hydrolase domain"/>
    <property type="match status" value="1"/>
</dbReference>
<evidence type="ECO:0000256" key="1">
    <source>
        <dbReference type="ARBA" id="ARBA00001043"/>
    </source>
</evidence>
<sequence>MHRIGALHRNIVSGGPSSTDSSSVAVTKMSSPITTHVLNTASGFPAAGMQITIEQLGGGNSWTTLSSKVTNDDGRVKDLMSGKLEPGVYRMTFHTGAYFAAKGEKCFYPECTVVFNIESADMHYHIPLLISPYGYSTYRGS</sequence>
<dbReference type="NCBIfam" id="TIGR02962">
    <property type="entry name" value="hdxy_isourate"/>
    <property type="match status" value="1"/>
</dbReference>
<evidence type="ECO:0000256" key="7">
    <source>
        <dbReference type="PIRSR" id="PIRSR600895-51"/>
    </source>
</evidence>
<proteinExistence type="inferred from homology"/>
<dbReference type="PROSITE" id="PS00769">
    <property type="entry name" value="TRANSTHYRETIN_2"/>
    <property type="match status" value="1"/>
</dbReference>
<dbReference type="EMBL" id="CDMZ01005840">
    <property type="protein sequence ID" value="CEM55034.1"/>
    <property type="molecule type" value="Genomic_DNA"/>
</dbReference>
<dbReference type="InterPro" id="IPR000895">
    <property type="entry name" value="Transthyretin/HIU_hydrolase"/>
</dbReference>
<evidence type="ECO:0000313" key="10">
    <source>
        <dbReference type="EMBL" id="CEM55034.1"/>
    </source>
</evidence>
<feature type="domain" description="Transthyretin/hydroxyisourate hydrolase" evidence="9">
    <location>
        <begin position="28"/>
        <end position="140"/>
    </location>
</feature>
<feature type="binding site" evidence="7">
    <location>
        <position position="36"/>
    </location>
    <ligand>
        <name>substrate</name>
    </ligand>
</feature>
<dbReference type="GO" id="GO:0033971">
    <property type="term" value="F:hydroxyisourate hydrolase activity"/>
    <property type="evidence" value="ECO:0007669"/>
    <property type="project" value="UniProtKB-EC"/>
</dbReference>
<dbReference type="VEuPathDB" id="CryptoDB:Cvel_13254"/>
<dbReference type="AlphaFoldDB" id="A0A0G4ICX5"/>
<reference evidence="10" key="1">
    <citation type="submission" date="2014-11" db="EMBL/GenBank/DDBJ databases">
        <authorList>
            <person name="Otto D Thomas"/>
            <person name="Naeem Raeece"/>
        </authorList>
    </citation>
    <scope>NUCLEOTIDE SEQUENCE</scope>
</reference>
<accession>A0A0G4ICX5</accession>
<dbReference type="CDD" id="cd05822">
    <property type="entry name" value="TLP_HIUase"/>
    <property type="match status" value="1"/>
</dbReference>